<feature type="domain" description="F-box" evidence="1">
    <location>
        <begin position="9"/>
        <end position="49"/>
    </location>
</feature>
<evidence type="ECO:0000313" key="3">
    <source>
        <dbReference type="RefSeq" id="XP_056695003.1"/>
    </source>
</evidence>
<dbReference type="Proteomes" id="UP000813463">
    <property type="component" value="Chromosome 3"/>
</dbReference>
<evidence type="ECO:0000313" key="2">
    <source>
        <dbReference type="Proteomes" id="UP000813463"/>
    </source>
</evidence>
<dbReference type="InterPro" id="IPR036047">
    <property type="entry name" value="F-box-like_dom_sf"/>
</dbReference>
<accession>A0ABM3RHA9</accession>
<keyword evidence="2" id="KW-1185">Reference proteome</keyword>
<reference evidence="2" key="1">
    <citation type="journal article" date="2021" name="Nat. Commun.">
        <title>Genomic analyses provide insights into spinach domestication and the genetic basis of agronomic traits.</title>
        <authorList>
            <person name="Cai X."/>
            <person name="Sun X."/>
            <person name="Xu C."/>
            <person name="Sun H."/>
            <person name="Wang X."/>
            <person name="Ge C."/>
            <person name="Zhang Z."/>
            <person name="Wang Q."/>
            <person name="Fei Z."/>
            <person name="Jiao C."/>
            <person name="Wang Q."/>
        </authorList>
    </citation>
    <scope>NUCLEOTIDE SEQUENCE [LARGE SCALE GENOMIC DNA]</scope>
    <source>
        <strain evidence="2">cv. Varoflay</strain>
    </source>
</reference>
<sequence length="328" mass="37283">MSEDMEIELQEDVLIEILARLPVKSLIRFTCVCKYWLTFIRSPEFASKHHATRSGNDRELDSLLTTFPPASSISIISCENLTFETAFKFRPAVECEPPRFGIDHHELVSGCAIYGPCNGLFLLYLRRGFENVILLWNPATREVFRLPNPIKYMISYFGFGFDEVTNDYKVVCFYYVGTNSIVVQLYSLAANSWWQVDDAGFSPCSGSSSAGFNFEEVVADGPCSGISTGRMHHWMSRDVGYDSSFPSLLSFDMVDEVFVETPLPDKTGSSAEFLNQYSNDMYPTLYYMDDTIEFTRGMHIWVLKEYGPTGFWNKQQYITLPEVVSSGV</sequence>
<dbReference type="CDD" id="cd22157">
    <property type="entry name" value="F-box_AtFBW1-like"/>
    <property type="match status" value="1"/>
</dbReference>
<dbReference type="Pfam" id="PF07734">
    <property type="entry name" value="FBA_1"/>
    <property type="match status" value="1"/>
</dbReference>
<reference evidence="3" key="2">
    <citation type="submission" date="2025-08" db="UniProtKB">
        <authorList>
            <consortium name="RefSeq"/>
        </authorList>
    </citation>
    <scope>IDENTIFICATION</scope>
    <source>
        <tissue evidence="3">Leaf</tissue>
    </source>
</reference>
<dbReference type="GeneID" id="110797783"/>
<dbReference type="SUPFAM" id="SSF81383">
    <property type="entry name" value="F-box domain"/>
    <property type="match status" value="1"/>
</dbReference>
<dbReference type="PANTHER" id="PTHR31672">
    <property type="entry name" value="BNACNNG10540D PROTEIN"/>
    <property type="match status" value="1"/>
</dbReference>
<evidence type="ECO:0000259" key="1">
    <source>
        <dbReference type="SMART" id="SM00256"/>
    </source>
</evidence>
<dbReference type="PANTHER" id="PTHR31672:SF13">
    <property type="entry name" value="F-BOX PROTEIN CPR30-LIKE"/>
    <property type="match status" value="1"/>
</dbReference>
<gene>
    <name evidence="3" type="primary">LOC110797783</name>
</gene>
<dbReference type="Gene3D" id="1.20.1280.50">
    <property type="match status" value="1"/>
</dbReference>
<proteinExistence type="predicted"/>
<dbReference type="SMART" id="SM00256">
    <property type="entry name" value="FBOX"/>
    <property type="match status" value="1"/>
</dbReference>
<dbReference type="InterPro" id="IPR017451">
    <property type="entry name" value="F-box-assoc_interact_dom"/>
</dbReference>
<dbReference type="InterPro" id="IPR006527">
    <property type="entry name" value="F-box-assoc_dom_typ1"/>
</dbReference>
<protein>
    <submittedName>
        <fullName evidence="3">F-box/kelch-repeat protein At3g06240</fullName>
    </submittedName>
</protein>
<dbReference type="RefSeq" id="XP_056695003.1">
    <property type="nucleotide sequence ID" value="XM_056839025.1"/>
</dbReference>
<dbReference type="Pfam" id="PF00646">
    <property type="entry name" value="F-box"/>
    <property type="match status" value="1"/>
</dbReference>
<dbReference type="NCBIfam" id="TIGR01640">
    <property type="entry name" value="F_box_assoc_1"/>
    <property type="match status" value="1"/>
</dbReference>
<name>A0ABM3RHA9_SPIOL</name>
<dbReference type="InterPro" id="IPR001810">
    <property type="entry name" value="F-box_dom"/>
</dbReference>
<dbReference type="InterPro" id="IPR050796">
    <property type="entry name" value="SCF_F-box_component"/>
</dbReference>
<organism evidence="2 3">
    <name type="scientific">Spinacia oleracea</name>
    <name type="common">Spinach</name>
    <dbReference type="NCBI Taxonomy" id="3562"/>
    <lineage>
        <taxon>Eukaryota</taxon>
        <taxon>Viridiplantae</taxon>
        <taxon>Streptophyta</taxon>
        <taxon>Embryophyta</taxon>
        <taxon>Tracheophyta</taxon>
        <taxon>Spermatophyta</taxon>
        <taxon>Magnoliopsida</taxon>
        <taxon>eudicotyledons</taxon>
        <taxon>Gunneridae</taxon>
        <taxon>Pentapetalae</taxon>
        <taxon>Caryophyllales</taxon>
        <taxon>Chenopodiaceae</taxon>
        <taxon>Chenopodioideae</taxon>
        <taxon>Anserineae</taxon>
        <taxon>Spinacia</taxon>
    </lineage>
</organism>